<dbReference type="GeneID" id="27665693"/>
<name>A0A0F2LZ30_SPOSC</name>
<dbReference type="GO" id="GO:0005778">
    <property type="term" value="C:peroxisomal membrane"/>
    <property type="evidence" value="ECO:0007669"/>
    <property type="project" value="TreeGrafter"/>
</dbReference>
<sequence>MATPPLLPITIQAVVMSVVSSLIAQLLAAYQNKTPLASAFDVEAIIKFVVFAFVMTPPNVLWQTFLESSLPGSRKAPASKDKSDKQPKESLNIKNTIAKTLLDQSLGSSVNTFLFCSFMAAWDVLVTQGQFSATATAPATAASLVGTAVVNRVRTDFVPFMKAGWRFWPWVSLGNFALVPDVATRNLVGGLAGIVWGVYVNLFAAGSPPALKEE</sequence>
<organism evidence="8 9">
    <name type="scientific">Sporothrix schenckii 1099-18</name>
    <dbReference type="NCBI Taxonomy" id="1397361"/>
    <lineage>
        <taxon>Eukaryota</taxon>
        <taxon>Fungi</taxon>
        <taxon>Dikarya</taxon>
        <taxon>Ascomycota</taxon>
        <taxon>Pezizomycotina</taxon>
        <taxon>Sordariomycetes</taxon>
        <taxon>Sordariomycetidae</taxon>
        <taxon>Ophiostomatales</taxon>
        <taxon>Ophiostomataceae</taxon>
        <taxon>Sporothrix</taxon>
    </lineage>
</organism>
<protein>
    <submittedName>
        <fullName evidence="8">Integral membrane protein, Mpv17/PMP22 family</fullName>
    </submittedName>
</protein>
<dbReference type="InterPro" id="IPR007248">
    <property type="entry name" value="Mpv17_PMP22"/>
</dbReference>
<comment type="similarity">
    <text evidence="2 6">Belongs to the peroxisomal membrane protein PXMP2/4 family.</text>
</comment>
<evidence type="ECO:0000256" key="7">
    <source>
        <dbReference type="SAM" id="MobiDB-lite"/>
    </source>
</evidence>
<evidence type="ECO:0000256" key="3">
    <source>
        <dbReference type="ARBA" id="ARBA00022692"/>
    </source>
</evidence>
<keyword evidence="4 6" id="KW-1133">Transmembrane helix</keyword>
<feature type="transmembrane region" description="Helical" evidence="6">
    <location>
        <begin position="42"/>
        <end position="62"/>
    </location>
</feature>
<dbReference type="Pfam" id="PF04117">
    <property type="entry name" value="Mpv17_PMP22"/>
    <property type="match status" value="1"/>
</dbReference>
<dbReference type="Proteomes" id="UP000033710">
    <property type="component" value="Unassembled WGS sequence"/>
</dbReference>
<reference evidence="8 9" key="1">
    <citation type="journal article" date="2014" name="BMC Genomics">
        <title>Comparative genomics of the major fungal agents of human and animal Sporotrichosis: Sporothrix schenckii and Sporothrix brasiliensis.</title>
        <authorList>
            <person name="Teixeira M.M."/>
            <person name="de Almeida L.G."/>
            <person name="Kubitschek-Barreira P."/>
            <person name="Alves F.L."/>
            <person name="Kioshima E.S."/>
            <person name="Abadio A.K."/>
            <person name="Fernandes L."/>
            <person name="Derengowski L.S."/>
            <person name="Ferreira K.S."/>
            <person name="Souza R.C."/>
            <person name="Ruiz J.C."/>
            <person name="de Andrade N.C."/>
            <person name="Paes H.C."/>
            <person name="Nicola A.M."/>
            <person name="Albuquerque P."/>
            <person name="Gerber A.L."/>
            <person name="Martins V.P."/>
            <person name="Peconick L.D."/>
            <person name="Neto A.V."/>
            <person name="Chaucanez C.B."/>
            <person name="Silva P.A."/>
            <person name="Cunha O.L."/>
            <person name="de Oliveira F.F."/>
            <person name="dos Santos T.C."/>
            <person name="Barros A.L."/>
            <person name="Soares M.A."/>
            <person name="de Oliveira L.M."/>
            <person name="Marini M.M."/>
            <person name="Villalobos-Duno H."/>
            <person name="Cunha M.M."/>
            <person name="de Hoog S."/>
            <person name="da Silveira J.F."/>
            <person name="Henrissat B."/>
            <person name="Nino-Vega G.A."/>
            <person name="Cisalpino P.S."/>
            <person name="Mora-Montes H.M."/>
            <person name="Almeida S.R."/>
            <person name="Stajich J.E."/>
            <person name="Lopes-Bezerra L.M."/>
            <person name="Vasconcelos A.T."/>
            <person name="Felipe M.S."/>
        </authorList>
    </citation>
    <scope>NUCLEOTIDE SEQUENCE [LARGE SCALE GENOMIC DNA]</scope>
    <source>
        <strain evidence="8 9">1099-18</strain>
    </source>
</reference>
<dbReference type="PANTHER" id="PTHR11266">
    <property type="entry name" value="PEROXISOMAL MEMBRANE PROTEIN 2, PXMP2 MPV17"/>
    <property type="match status" value="1"/>
</dbReference>
<comment type="subcellular location">
    <subcellularLocation>
        <location evidence="1">Membrane</location>
        <topology evidence="1">Multi-pass membrane protein</topology>
    </subcellularLocation>
</comment>
<accession>A0A0F2LZ30</accession>
<feature type="transmembrane region" description="Helical" evidence="6">
    <location>
        <begin position="6"/>
        <end position="30"/>
    </location>
</feature>
<feature type="region of interest" description="Disordered" evidence="7">
    <location>
        <begin position="70"/>
        <end position="89"/>
    </location>
</feature>
<evidence type="ECO:0000313" key="8">
    <source>
        <dbReference type="EMBL" id="KJR82718.1"/>
    </source>
</evidence>
<evidence type="ECO:0000256" key="4">
    <source>
        <dbReference type="ARBA" id="ARBA00022989"/>
    </source>
</evidence>
<proteinExistence type="inferred from homology"/>
<dbReference type="OrthoDB" id="10267969at2759"/>
<dbReference type="RefSeq" id="XP_016585394.1">
    <property type="nucleotide sequence ID" value="XM_016730416.1"/>
</dbReference>
<keyword evidence="5 6" id="KW-0472">Membrane</keyword>
<reference evidence="8 9" key="2">
    <citation type="journal article" date="2015" name="Eukaryot. Cell">
        <title>Asexual propagation of a virulent clone complex in a human and feline outbreak of sporotrichosis.</title>
        <authorList>
            <person name="Teixeira Mde M."/>
            <person name="Rodrigues A.M."/>
            <person name="Tsui C.K."/>
            <person name="de Almeida L.G."/>
            <person name="Van Diepeningen A.D."/>
            <person name="van den Ende B.G."/>
            <person name="Fernandes G.F."/>
            <person name="Kano R."/>
            <person name="Hamelin R.C."/>
            <person name="Lopes-Bezerra L.M."/>
            <person name="Vasconcelos A.T."/>
            <person name="de Hoog S."/>
            <person name="de Camargo Z.P."/>
            <person name="Felipe M.S."/>
        </authorList>
    </citation>
    <scope>NUCLEOTIDE SEQUENCE [LARGE SCALE GENOMIC DNA]</scope>
    <source>
        <strain evidence="8 9">1099-18</strain>
    </source>
</reference>
<evidence type="ECO:0000313" key="9">
    <source>
        <dbReference type="Proteomes" id="UP000033710"/>
    </source>
</evidence>
<dbReference type="KEGG" id="ssck:SPSK_03579"/>
<dbReference type="AlphaFoldDB" id="A0A0F2LZ30"/>
<feature type="compositionally biased region" description="Basic and acidic residues" evidence="7">
    <location>
        <begin position="78"/>
        <end position="88"/>
    </location>
</feature>
<evidence type="ECO:0000256" key="5">
    <source>
        <dbReference type="ARBA" id="ARBA00023136"/>
    </source>
</evidence>
<dbReference type="EMBL" id="AXCR01000010">
    <property type="protein sequence ID" value="KJR82718.1"/>
    <property type="molecule type" value="Genomic_DNA"/>
</dbReference>
<evidence type="ECO:0000256" key="2">
    <source>
        <dbReference type="ARBA" id="ARBA00006824"/>
    </source>
</evidence>
<dbReference type="PANTHER" id="PTHR11266:SF80">
    <property type="entry name" value="PEROXISOMAL MEMBRANE PROTEIN 2"/>
    <property type="match status" value="1"/>
</dbReference>
<evidence type="ECO:0000256" key="6">
    <source>
        <dbReference type="RuleBase" id="RU363053"/>
    </source>
</evidence>
<keyword evidence="3 6" id="KW-0812">Transmembrane</keyword>
<dbReference type="VEuPathDB" id="FungiDB:SPSK_03579"/>
<evidence type="ECO:0000256" key="1">
    <source>
        <dbReference type="ARBA" id="ARBA00004141"/>
    </source>
</evidence>
<comment type="caution">
    <text evidence="8">The sequence shown here is derived from an EMBL/GenBank/DDBJ whole genome shotgun (WGS) entry which is preliminary data.</text>
</comment>
<gene>
    <name evidence="8" type="ORF">SPSK_03579</name>
</gene>